<organism evidence="1 2">
    <name type="scientific">Rhododendron molle</name>
    <name type="common">Chinese azalea</name>
    <name type="synonym">Azalea mollis</name>
    <dbReference type="NCBI Taxonomy" id="49168"/>
    <lineage>
        <taxon>Eukaryota</taxon>
        <taxon>Viridiplantae</taxon>
        <taxon>Streptophyta</taxon>
        <taxon>Embryophyta</taxon>
        <taxon>Tracheophyta</taxon>
        <taxon>Spermatophyta</taxon>
        <taxon>Magnoliopsida</taxon>
        <taxon>eudicotyledons</taxon>
        <taxon>Gunneridae</taxon>
        <taxon>Pentapetalae</taxon>
        <taxon>asterids</taxon>
        <taxon>Ericales</taxon>
        <taxon>Ericaceae</taxon>
        <taxon>Ericoideae</taxon>
        <taxon>Rhodoreae</taxon>
        <taxon>Rhododendron</taxon>
    </lineage>
</organism>
<name>A0ACC0MDX9_RHOML</name>
<dbReference type="Proteomes" id="UP001062846">
    <property type="component" value="Chromosome 9"/>
</dbReference>
<evidence type="ECO:0000313" key="2">
    <source>
        <dbReference type="Proteomes" id="UP001062846"/>
    </source>
</evidence>
<comment type="caution">
    <text evidence="1">The sequence shown here is derived from an EMBL/GenBank/DDBJ whole genome shotgun (WGS) entry which is preliminary data.</text>
</comment>
<evidence type="ECO:0000313" key="1">
    <source>
        <dbReference type="EMBL" id="KAI8538742.1"/>
    </source>
</evidence>
<gene>
    <name evidence="1" type="ORF">RHMOL_Rhmol09G0127500</name>
</gene>
<sequence>MLKVLLLQLLHTLNAFAAMAATDVEVVEVERPTKQTRRSWRKTEEDALMKCMLSEEAERWKAENGFKTGYVTHLEKELREVIPGCTLKTHPHIDSKVRYWKSLWAKIVDITNLSGFGWDNVNKHIDVEQTVWDAYEKAHPQKVKNLYGKSFPYFDDWCVLFGKDRATGAAAEDYDEMARPDIPDEFSEPHNSNDFYDAMFENYDQHLPNTPTTPVTPTTPLFLYGQDVQFVWYDKELSARRTMVKDELSKLDITLTEKFKLSAIIVQAEERVDDFYGTKAEERQAFVEAILAGEVYGPI</sequence>
<dbReference type="EMBL" id="CM046396">
    <property type="protein sequence ID" value="KAI8538742.1"/>
    <property type="molecule type" value="Genomic_DNA"/>
</dbReference>
<keyword evidence="2" id="KW-1185">Reference proteome</keyword>
<reference evidence="1" key="1">
    <citation type="submission" date="2022-02" db="EMBL/GenBank/DDBJ databases">
        <title>Plant Genome Project.</title>
        <authorList>
            <person name="Zhang R.-G."/>
        </authorList>
    </citation>
    <scope>NUCLEOTIDE SEQUENCE</scope>
    <source>
        <strain evidence="1">AT1</strain>
    </source>
</reference>
<proteinExistence type="predicted"/>
<accession>A0ACC0MDX9</accession>
<protein>
    <submittedName>
        <fullName evidence="1">Uncharacterized protein</fullName>
    </submittedName>
</protein>